<reference evidence="1 2" key="1">
    <citation type="submission" date="2021-03" db="EMBL/GenBank/DDBJ databases">
        <title>Genomic Encyclopedia of Type Strains, Phase IV (KMG-IV): sequencing the most valuable type-strain genomes for metagenomic binning, comparative biology and taxonomic classification.</title>
        <authorList>
            <person name="Goeker M."/>
        </authorList>
    </citation>
    <scope>NUCLEOTIDE SEQUENCE [LARGE SCALE GENOMIC DNA]</scope>
    <source>
        <strain evidence="1 2">DSM 27512</strain>
    </source>
</reference>
<dbReference type="Pfam" id="PF12655">
    <property type="entry name" value="CDIF630_02480-like"/>
    <property type="match status" value="1"/>
</dbReference>
<organism evidence="1 2">
    <name type="scientific">Acetoanaerobium pronyense</name>
    <dbReference type="NCBI Taxonomy" id="1482736"/>
    <lineage>
        <taxon>Bacteria</taxon>
        <taxon>Bacillati</taxon>
        <taxon>Bacillota</taxon>
        <taxon>Clostridia</taxon>
        <taxon>Peptostreptococcales</taxon>
        <taxon>Filifactoraceae</taxon>
        <taxon>Acetoanaerobium</taxon>
    </lineage>
</organism>
<dbReference type="RefSeq" id="WP_209661196.1">
    <property type="nucleotide sequence ID" value="NZ_JAGGLI010000022.1"/>
</dbReference>
<comment type="caution">
    <text evidence="1">The sequence shown here is derived from an EMBL/GenBank/DDBJ whole genome shotgun (WGS) entry which is preliminary data.</text>
</comment>
<dbReference type="InterPro" id="IPR024209">
    <property type="entry name" value="CDIF630_02480-like"/>
</dbReference>
<name>A0ABS4KK20_9FIRM</name>
<accession>A0ABS4KK20</accession>
<dbReference type="Proteomes" id="UP001314903">
    <property type="component" value="Unassembled WGS sequence"/>
</dbReference>
<sequence length="71" mass="8124">MSKDKKISEEQENKINKTKDICDVNEKDKSSIPATDVYDSVKCHTPDTNVDIPTEEAVEKAKKWVEDENIK</sequence>
<dbReference type="EMBL" id="JAGGLI010000022">
    <property type="protein sequence ID" value="MBP2028143.1"/>
    <property type="molecule type" value="Genomic_DNA"/>
</dbReference>
<evidence type="ECO:0000313" key="2">
    <source>
        <dbReference type="Proteomes" id="UP001314903"/>
    </source>
</evidence>
<evidence type="ECO:0008006" key="3">
    <source>
        <dbReference type="Google" id="ProtNLM"/>
    </source>
</evidence>
<proteinExistence type="predicted"/>
<protein>
    <recommendedName>
        <fullName evidence="3">DUF3787 domain-containing protein</fullName>
    </recommendedName>
</protein>
<keyword evidence="2" id="KW-1185">Reference proteome</keyword>
<evidence type="ECO:0000313" key="1">
    <source>
        <dbReference type="EMBL" id="MBP2028143.1"/>
    </source>
</evidence>
<gene>
    <name evidence="1" type="ORF">J2Z35_001944</name>
</gene>